<dbReference type="InterPro" id="IPR033140">
    <property type="entry name" value="Lipase_GDXG_put_SER_AS"/>
</dbReference>
<dbReference type="InterPro" id="IPR002168">
    <property type="entry name" value="Lipase_GDXG_HIS_AS"/>
</dbReference>
<dbReference type="PANTHER" id="PTHR48081:SF8">
    <property type="entry name" value="ALPHA_BETA HYDROLASE FOLD-3 DOMAIN-CONTAINING PROTEIN-RELATED"/>
    <property type="match status" value="1"/>
</dbReference>
<dbReference type="PANTHER" id="PTHR48081">
    <property type="entry name" value="AB HYDROLASE SUPERFAMILY PROTEIN C4A8.06C"/>
    <property type="match status" value="1"/>
</dbReference>
<dbReference type="PROSITE" id="PS01174">
    <property type="entry name" value="LIPASE_GDXG_SER"/>
    <property type="match status" value="1"/>
</dbReference>
<evidence type="ECO:0000259" key="4">
    <source>
        <dbReference type="Pfam" id="PF07859"/>
    </source>
</evidence>
<evidence type="ECO:0000313" key="5">
    <source>
        <dbReference type="EMBL" id="HCT14539.1"/>
    </source>
</evidence>
<comment type="caution">
    <text evidence="5">The sequence shown here is derived from an EMBL/GenBank/DDBJ whole genome shotgun (WGS) entry which is preliminary data.</text>
</comment>
<dbReference type="PROSITE" id="PS01173">
    <property type="entry name" value="LIPASE_GDXG_HIS"/>
    <property type="match status" value="1"/>
</dbReference>
<evidence type="ECO:0000313" key="6">
    <source>
        <dbReference type="Proteomes" id="UP000261739"/>
    </source>
</evidence>
<dbReference type="STRING" id="863239.GCA_000213935_00693"/>
<dbReference type="Pfam" id="PF07859">
    <property type="entry name" value="Abhydrolase_3"/>
    <property type="match status" value="1"/>
</dbReference>
<dbReference type="RefSeq" id="WP_273051784.1">
    <property type="nucleotide sequence ID" value="NZ_DAITTW010000036.1"/>
</dbReference>
<dbReference type="GO" id="GO:0016787">
    <property type="term" value="F:hydrolase activity"/>
    <property type="evidence" value="ECO:0007669"/>
    <property type="project" value="UniProtKB-KW"/>
</dbReference>
<dbReference type="InterPro" id="IPR013094">
    <property type="entry name" value="AB_hydrolase_3"/>
</dbReference>
<dbReference type="InterPro" id="IPR029058">
    <property type="entry name" value="AB_hydrolase_fold"/>
</dbReference>
<dbReference type="Proteomes" id="UP000261739">
    <property type="component" value="Unassembled WGS sequence"/>
</dbReference>
<organism evidence="5 6">
    <name type="scientific">Corynebacterium nuruki</name>
    <dbReference type="NCBI Taxonomy" id="1032851"/>
    <lineage>
        <taxon>Bacteria</taxon>
        <taxon>Bacillati</taxon>
        <taxon>Actinomycetota</taxon>
        <taxon>Actinomycetes</taxon>
        <taxon>Mycobacteriales</taxon>
        <taxon>Corynebacteriaceae</taxon>
        <taxon>Corynebacterium</taxon>
    </lineage>
</organism>
<accession>A0A3D4SZ33</accession>
<reference evidence="5 6" key="1">
    <citation type="journal article" date="2018" name="Nat. Biotechnol.">
        <title>A standardized bacterial taxonomy based on genome phylogeny substantially revises the tree of life.</title>
        <authorList>
            <person name="Parks D.H."/>
            <person name="Chuvochina M."/>
            <person name="Waite D.W."/>
            <person name="Rinke C."/>
            <person name="Skarshewski A."/>
            <person name="Chaumeil P.A."/>
            <person name="Hugenholtz P."/>
        </authorList>
    </citation>
    <scope>NUCLEOTIDE SEQUENCE [LARGE SCALE GENOMIC DNA]</scope>
    <source>
        <strain evidence="5">UBA11247</strain>
    </source>
</reference>
<feature type="active site" evidence="3">
    <location>
        <position position="212"/>
    </location>
</feature>
<dbReference type="SUPFAM" id="SSF53474">
    <property type="entry name" value="alpha/beta-Hydrolases"/>
    <property type="match status" value="1"/>
</dbReference>
<protein>
    <submittedName>
        <fullName evidence="5">Alpha/beta hydrolase</fullName>
    </submittedName>
</protein>
<proteinExistence type="inferred from homology"/>
<sequence length="374" mass="39871">MTQTISAPTAADSVNRGVEDFRPSLTDRVLAGGARAIDWIPAPVRALFSRRNADGDRLAGDVAVSLLSLKVVGGADIADQGPVDARRNVDRQGYLAGSGGSASLPVAAVEHRVIAGVRVRIYTPEGAGDGPAPVLIYLHGGGWVTGSLDSHDSTCRYFCNRAAVRVISVDYRMAPEFPFPAPLEDVTAVVTAALDGDIPEVDPDHVIVAGDSAGGHLTAAVTLWLKQQGRRQPALQMLFVPVVDQRDVDEVMAAHPSRREFAAGPYITEAHFRWYDRHFLGDTDAAGRLDELVSPLFADDLSGLAPAYVAVAGHDPLRDEGEEYAGRLAEAGVPVTVRRHRGLVHPFVNSSAIWEDSRQALDEAVGAVRLTLGI</sequence>
<dbReference type="Gene3D" id="3.40.50.1820">
    <property type="entry name" value="alpha/beta hydrolase"/>
    <property type="match status" value="1"/>
</dbReference>
<comment type="similarity">
    <text evidence="1">Belongs to the 'GDXG' lipolytic enzyme family.</text>
</comment>
<keyword evidence="2 5" id="KW-0378">Hydrolase</keyword>
<dbReference type="EMBL" id="DQID01000185">
    <property type="protein sequence ID" value="HCT14539.1"/>
    <property type="molecule type" value="Genomic_DNA"/>
</dbReference>
<evidence type="ECO:0000256" key="3">
    <source>
        <dbReference type="PROSITE-ProRule" id="PRU10038"/>
    </source>
</evidence>
<feature type="domain" description="Alpha/beta hydrolase fold-3" evidence="4">
    <location>
        <begin position="135"/>
        <end position="348"/>
    </location>
</feature>
<name>A0A3D4SZ33_9CORY</name>
<dbReference type="AlphaFoldDB" id="A0A3D4SZ33"/>
<dbReference type="InterPro" id="IPR050300">
    <property type="entry name" value="GDXG_lipolytic_enzyme"/>
</dbReference>
<evidence type="ECO:0000256" key="1">
    <source>
        <dbReference type="ARBA" id="ARBA00010515"/>
    </source>
</evidence>
<evidence type="ECO:0000256" key="2">
    <source>
        <dbReference type="ARBA" id="ARBA00022801"/>
    </source>
</evidence>
<gene>
    <name evidence="5" type="ORF">DIW82_07035</name>
</gene>